<keyword evidence="2" id="KW-1185">Reference proteome</keyword>
<reference evidence="1" key="1">
    <citation type="submission" date="2015-07" db="EMBL/GenBank/DDBJ databases">
        <title>Draft Genome Sequences of Anaerolinea thermolimosa IMO-1, Bellilinea caldifistulae GOMI-1, Leptolinea tardivitalis YMTK-2, Levilinea saccharolytica KIBI-1,Longilinea arvoryzae KOME-1, Previously Described as Members of the Anaerolineaceae (Chloroflexi).</title>
        <authorList>
            <person name="Sekiguchi Y."/>
            <person name="Ohashi A."/>
            <person name="Matsuura N."/>
            <person name="Tourlousse M.D."/>
        </authorList>
    </citation>
    <scope>NUCLEOTIDE SEQUENCE [LARGE SCALE GENOMIC DNA]</scope>
    <source>
        <strain evidence="1">KOME-1</strain>
    </source>
</reference>
<dbReference type="GO" id="GO:0016301">
    <property type="term" value="F:kinase activity"/>
    <property type="evidence" value="ECO:0007669"/>
    <property type="project" value="UniProtKB-KW"/>
</dbReference>
<dbReference type="Pfam" id="PF13189">
    <property type="entry name" value="Cytidylate_kin2"/>
    <property type="match status" value="1"/>
</dbReference>
<dbReference type="OrthoDB" id="9781180at2"/>
<keyword evidence="1" id="KW-0808">Transferase</keyword>
<accession>A0A0K8MY71</accession>
<sequence length="216" mass="24376">MTTITLSRQLGSGGDSIASRVSELLNYRLFDKNMILQVAAEVGLSESEIVDFSEDSHVARNFFERLFGGPRTVSRSRVWVESPGGVRTAQDIRLDDQSSVAITQASVQAAYRRGNVVIVGRGGQAILRGRKDVLHVRIVAPLEMRIARLVDEQFTSYETATQMVKQHDRASQDYLKHYYDIDWDDPLLYHMIINTGQCSVEMAAQWIQFAVQVMHL</sequence>
<gene>
    <name evidence="1" type="ORF">LARV_03766</name>
</gene>
<dbReference type="AlphaFoldDB" id="A0A0K8MY71"/>
<evidence type="ECO:0000313" key="2">
    <source>
        <dbReference type="Proteomes" id="UP000055060"/>
    </source>
</evidence>
<evidence type="ECO:0000313" key="1">
    <source>
        <dbReference type="EMBL" id="GAP15971.1"/>
    </source>
</evidence>
<dbReference type="InterPro" id="IPR027417">
    <property type="entry name" value="P-loop_NTPase"/>
</dbReference>
<name>A0A0K8MY71_9CHLR</name>
<dbReference type="SUPFAM" id="SSF52540">
    <property type="entry name" value="P-loop containing nucleoside triphosphate hydrolases"/>
    <property type="match status" value="1"/>
</dbReference>
<protein>
    <submittedName>
        <fullName evidence="1">Cytidylate kinase</fullName>
    </submittedName>
</protein>
<dbReference type="EMBL" id="DF967973">
    <property type="protein sequence ID" value="GAP15971.1"/>
    <property type="molecule type" value="Genomic_DNA"/>
</dbReference>
<proteinExistence type="predicted"/>
<dbReference type="STRING" id="360412.LARV_03766"/>
<keyword evidence="1" id="KW-0418">Kinase</keyword>
<dbReference type="Proteomes" id="UP000055060">
    <property type="component" value="Unassembled WGS sequence"/>
</dbReference>
<organism evidence="1">
    <name type="scientific">Longilinea arvoryzae</name>
    <dbReference type="NCBI Taxonomy" id="360412"/>
    <lineage>
        <taxon>Bacteria</taxon>
        <taxon>Bacillati</taxon>
        <taxon>Chloroflexota</taxon>
        <taxon>Anaerolineae</taxon>
        <taxon>Anaerolineales</taxon>
        <taxon>Anaerolineaceae</taxon>
        <taxon>Longilinea</taxon>
    </lineage>
</organism>
<dbReference type="Gene3D" id="3.40.50.300">
    <property type="entry name" value="P-loop containing nucleotide triphosphate hydrolases"/>
    <property type="match status" value="1"/>
</dbReference>
<dbReference type="RefSeq" id="WP_075075368.1">
    <property type="nucleotide sequence ID" value="NZ_DF967973.1"/>
</dbReference>